<dbReference type="HOGENOM" id="CLU_1131506_0_0_1"/>
<evidence type="ECO:0000256" key="1">
    <source>
        <dbReference type="SAM" id="MobiDB-lite"/>
    </source>
</evidence>
<feature type="compositionally biased region" description="Low complexity" evidence="1">
    <location>
        <begin position="113"/>
        <end position="139"/>
    </location>
</feature>
<dbReference type="KEGG" id="ehx:EMIHUDRAFT_435121"/>
<keyword evidence="3" id="KW-1185">Reference proteome</keyword>
<name>A0A0D3JSW9_EMIH1</name>
<dbReference type="EnsemblProtists" id="EOD26604">
    <property type="protein sequence ID" value="EOD26604"/>
    <property type="gene ID" value="EMIHUDRAFT_435121"/>
</dbReference>
<feature type="region of interest" description="Disordered" evidence="1">
    <location>
        <begin position="82"/>
        <end position="139"/>
    </location>
</feature>
<dbReference type="RefSeq" id="XP_005779033.1">
    <property type="nucleotide sequence ID" value="XM_005778976.1"/>
</dbReference>
<feature type="region of interest" description="Disordered" evidence="1">
    <location>
        <begin position="158"/>
        <end position="190"/>
    </location>
</feature>
<dbReference type="PaxDb" id="2903-EOD26604"/>
<dbReference type="AlphaFoldDB" id="A0A0D3JSW9"/>
<dbReference type="GeneID" id="17272150"/>
<proteinExistence type="predicted"/>
<reference evidence="3" key="1">
    <citation type="journal article" date="2013" name="Nature">
        <title>Pan genome of the phytoplankton Emiliania underpins its global distribution.</title>
        <authorList>
            <person name="Read B.A."/>
            <person name="Kegel J."/>
            <person name="Klute M.J."/>
            <person name="Kuo A."/>
            <person name="Lefebvre S.C."/>
            <person name="Maumus F."/>
            <person name="Mayer C."/>
            <person name="Miller J."/>
            <person name="Monier A."/>
            <person name="Salamov A."/>
            <person name="Young J."/>
            <person name="Aguilar M."/>
            <person name="Claverie J.M."/>
            <person name="Frickenhaus S."/>
            <person name="Gonzalez K."/>
            <person name="Herman E.K."/>
            <person name="Lin Y.C."/>
            <person name="Napier J."/>
            <person name="Ogata H."/>
            <person name="Sarno A.F."/>
            <person name="Shmutz J."/>
            <person name="Schroeder D."/>
            <person name="de Vargas C."/>
            <person name="Verret F."/>
            <person name="von Dassow P."/>
            <person name="Valentin K."/>
            <person name="Van de Peer Y."/>
            <person name="Wheeler G."/>
            <person name="Dacks J.B."/>
            <person name="Delwiche C.F."/>
            <person name="Dyhrman S.T."/>
            <person name="Glockner G."/>
            <person name="John U."/>
            <person name="Richards T."/>
            <person name="Worden A.Z."/>
            <person name="Zhang X."/>
            <person name="Grigoriev I.V."/>
            <person name="Allen A.E."/>
            <person name="Bidle K."/>
            <person name="Borodovsky M."/>
            <person name="Bowler C."/>
            <person name="Brownlee C."/>
            <person name="Cock J.M."/>
            <person name="Elias M."/>
            <person name="Gladyshev V.N."/>
            <person name="Groth M."/>
            <person name="Guda C."/>
            <person name="Hadaegh A."/>
            <person name="Iglesias-Rodriguez M.D."/>
            <person name="Jenkins J."/>
            <person name="Jones B.M."/>
            <person name="Lawson T."/>
            <person name="Leese F."/>
            <person name="Lindquist E."/>
            <person name="Lobanov A."/>
            <person name="Lomsadze A."/>
            <person name="Malik S.B."/>
            <person name="Marsh M.E."/>
            <person name="Mackinder L."/>
            <person name="Mock T."/>
            <person name="Mueller-Roeber B."/>
            <person name="Pagarete A."/>
            <person name="Parker M."/>
            <person name="Probert I."/>
            <person name="Quesneville H."/>
            <person name="Raines C."/>
            <person name="Rensing S.A."/>
            <person name="Riano-Pachon D.M."/>
            <person name="Richier S."/>
            <person name="Rokitta S."/>
            <person name="Shiraiwa Y."/>
            <person name="Soanes D.M."/>
            <person name="van der Giezen M."/>
            <person name="Wahlund T.M."/>
            <person name="Williams B."/>
            <person name="Wilson W."/>
            <person name="Wolfe G."/>
            <person name="Wurch L.L."/>
        </authorList>
    </citation>
    <scope>NUCLEOTIDE SEQUENCE</scope>
</reference>
<accession>A0A0D3JSW9</accession>
<protein>
    <submittedName>
        <fullName evidence="2">Uncharacterized protein</fullName>
    </submittedName>
</protein>
<dbReference type="Proteomes" id="UP000013827">
    <property type="component" value="Unassembled WGS sequence"/>
</dbReference>
<reference evidence="2" key="2">
    <citation type="submission" date="2024-10" db="UniProtKB">
        <authorList>
            <consortium name="EnsemblProtists"/>
        </authorList>
    </citation>
    <scope>IDENTIFICATION</scope>
</reference>
<evidence type="ECO:0000313" key="3">
    <source>
        <dbReference type="Proteomes" id="UP000013827"/>
    </source>
</evidence>
<sequence length="246" mass="26806">MPQPGWGDCSYGDCNFANCATPDADELDTDGHCHGSDDDSTYGWWVRDHHFRGYTGTLNCCCGWGAPMYGVVNRCDYRKPVSEAEVSTSRRERRLGSTHGLQPREFHRRLRLAATQTKSTTSTSTPRATPTLSSPTPSPTAACAGRCAVLLPSEVQGPHEVDLRSTRATRRGGCPGERAREGQGVARRANPSDMPTCSLSVYLRSYACVAVLLFPPRRRGSCLCAFARAHAHTGLCTYVCRLCGCI</sequence>
<evidence type="ECO:0000313" key="2">
    <source>
        <dbReference type="EnsemblProtists" id="EOD26604"/>
    </source>
</evidence>
<organism evidence="2 3">
    <name type="scientific">Emiliania huxleyi (strain CCMP1516)</name>
    <dbReference type="NCBI Taxonomy" id="280463"/>
    <lineage>
        <taxon>Eukaryota</taxon>
        <taxon>Haptista</taxon>
        <taxon>Haptophyta</taxon>
        <taxon>Prymnesiophyceae</taxon>
        <taxon>Isochrysidales</taxon>
        <taxon>Noelaerhabdaceae</taxon>
        <taxon>Emiliania</taxon>
    </lineage>
</organism>